<dbReference type="Pfam" id="PF14030">
    <property type="entry name" value="DUF4245"/>
    <property type="match status" value="1"/>
</dbReference>
<evidence type="ECO:0000313" key="2">
    <source>
        <dbReference type="EMBL" id="MFB0835213.1"/>
    </source>
</evidence>
<protein>
    <submittedName>
        <fullName evidence="2">DUF4245 domain-containing protein</fullName>
    </submittedName>
</protein>
<name>A0ABV4UQI9_9MICC</name>
<dbReference type="EMBL" id="JBHDLJ010000009">
    <property type="protein sequence ID" value="MFB0835213.1"/>
    <property type="molecule type" value="Genomic_DNA"/>
</dbReference>
<feature type="transmembrane region" description="Helical" evidence="1">
    <location>
        <begin position="34"/>
        <end position="52"/>
    </location>
</feature>
<keyword evidence="1" id="KW-0472">Membrane</keyword>
<keyword evidence="3" id="KW-1185">Reference proteome</keyword>
<evidence type="ECO:0000256" key="1">
    <source>
        <dbReference type="SAM" id="Phobius"/>
    </source>
</evidence>
<dbReference type="Proteomes" id="UP001575652">
    <property type="component" value="Unassembled WGS sequence"/>
</dbReference>
<organism evidence="2 3">
    <name type="scientific">Arthrobacter halodurans</name>
    <dbReference type="NCBI Taxonomy" id="516699"/>
    <lineage>
        <taxon>Bacteria</taxon>
        <taxon>Bacillati</taxon>
        <taxon>Actinomycetota</taxon>
        <taxon>Actinomycetes</taxon>
        <taxon>Micrococcales</taxon>
        <taxon>Micrococcaceae</taxon>
        <taxon>Arthrobacter</taxon>
    </lineage>
</organism>
<reference evidence="2 3" key="1">
    <citation type="submission" date="2024-09" db="EMBL/GenBank/DDBJ databases">
        <authorList>
            <person name="Salinas-Garcia M.A."/>
            <person name="Prieme A."/>
        </authorList>
    </citation>
    <scope>NUCLEOTIDE SEQUENCE [LARGE SCALE GENOMIC DNA]</scope>
    <source>
        <strain evidence="2 3">DSM 21081</strain>
    </source>
</reference>
<accession>A0ABV4UQI9</accession>
<evidence type="ECO:0000313" key="3">
    <source>
        <dbReference type="Proteomes" id="UP001575652"/>
    </source>
</evidence>
<sequence length="202" mass="21333">MSDAPNPSPEAPEAPAKPVLTASQAKRANQSLKGMIISVLLTLAVVVPVIALNPGSTENTYKPNVDVATVAAQAGQAADFAPVSPEMPEGWYPNFARWNSGSADGIDYWEVGFVTGDRGFVWLRQTADANPTWIAQHSDSAPVTGDRTVDGTTWELRDKSGLRTLVLESGGSTVMLTGETSWEDLDAAARAVTRGLEPSPAP</sequence>
<comment type="caution">
    <text evidence="2">The sequence shown here is derived from an EMBL/GenBank/DDBJ whole genome shotgun (WGS) entry which is preliminary data.</text>
</comment>
<keyword evidence="1" id="KW-1133">Transmembrane helix</keyword>
<proteinExistence type="predicted"/>
<dbReference type="RefSeq" id="WP_373972391.1">
    <property type="nucleotide sequence ID" value="NZ_JBHDLJ010000009.1"/>
</dbReference>
<gene>
    <name evidence="2" type="ORF">ACETWP_11495</name>
</gene>
<dbReference type="InterPro" id="IPR025339">
    <property type="entry name" value="DUF4245"/>
</dbReference>
<keyword evidence="1" id="KW-0812">Transmembrane</keyword>